<organism evidence="1 2">
    <name type="scientific">Actinocorallia herbida</name>
    <dbReference type="NCBI Taxonomy" id="58109"/>
    <lineage>
        <taxon>Bacteria</taxon>
        <taxon>Bacillati</taxon>
        <taxon>Actinomycetota</taxon>
        <taxon>Actinomycetes</taxon>
        <taxon>Streptosporangiales</taxon>
        <taxon>Thermomonosporaceae</taxon>
        <taxon>Actinocorallia</taxon>
    </lineage>
</organism>
<dbReference type="Gene3D" id="1.10.3300.10">
    <property type="entry name" value="Jann2411-like domain"/>
    <property type="match status" value="1"/>
</dbReference>
<dbReference type="PANTHER" id="PTHR35525:SF3">
    <property type="entry name" value="BLL6575 PROTEIN"/>
    <property type="match status" value="1"/>
</dbReference>
<keyword evidence="2" id="KW-1185">Reference proteome</keyword>
<evidence type="ECO:0000313" key="1">
    <source>
        <dbReference type="EMBL" id="ROO83206.1"/>
    </source>
</evidence>
<dbReference type="AlphaFoldDB" id="A0A3N1CPG0"/>
<dbReference type="Proteomes" id="UP000272400">
    <property type="component" value="Unassembled WGS sequence"/>
</dbReference>
<dbReference type="InterPro" id="IPR010852">
    <property type="entry name" value="ABATE"/>
</dbReference>
<sequence>MIVTDKGEFGIAVITVRALVDLLSYADLVVELVNTRDPAVDALRDLDTLRELLLIRPHLMGRVSHRDLEAMRQLRQNLRAVFEAASDGDHDRAADGVNQLLLRHPIHPLLSNHDGRNWHLHLIEDGSVPDRYAAGAAMGLGLVIGTRGFRALGVCDADNCDNILLAEDVRKTRRYCSIECRKRSSGQ</sequence>
<comment type="caution">
    <text evidence="1">The sequence shown here is derived from an EMBL/GenBank/DDBJ whole genome shotgun (WGS) entry which is preliminary data.</text>
</comment>
<dbReference type="Pfam" id="PF07336">
    <property type="entry name" value="ABATE"/>
    <property type="match status" value="1"/>
</dbReference>
<proteinExistence type="predicted"/>
<dbReference type="PANTHER" id="PTHR35525">
    <property type="entry name" value="BLL6575 PROTEIN"/>
    <property type="match status" value="1"/>
</dbReference>
<gene>
    <name evidence="1" type="ORF">EDD29_0700</name>
</gene>
<dbReference type="SUPFAM" id="SSF160904">
    <property type="entry name" value="Jann2411-like"/>
    <property type="match status" value="1"/>
</dbReference>
<dbReference type="EMBL" id="RJKE01000001">
    <property type="protein sequence ID" value="ROO83206.1"/>
    <property type="molecule type" value="Genomic_DNA"/>
</dbReference>
<dbReference type="InterPro" id="IPR023286">
    <property type="entry name" value="ABATE_dom_sf"/>
</dbReference>
<protein>
    <submittedName>
        <fullName evidence="1">Putative stress-induced transcription regulator</fullName>
    </submittedName>
</protein>
<evidence type="ECO:0000313" key="2">
    <source>
        <dbReference type="Proteomes" id="UP000272400"/>
    </source>
</evidence>
<reference evidence="1 2" key="1">
    <citation type="submission" date="2018-11" db="EMBL/GenBank/DDBJ databases">
        <title>Sequencing the genomes of 1000 actinobacteria strains.</title>
        <authorList>
            <person name="Klenk H.-P."/>
        </authorList>
    </citation>
    <scope>NUCLEOTIDE SEQUENCE [LARGE SCALE GENOMIC DNA]</scope>
    <source>
        <strain evidence="1 2">DSM 44254</strain>
    </source>
</reference>
<name>A0A3N1CPG0_9ACTN</name>
<accession>A0A3N1CPG0</accession>